<evidence type="ECO:0000313" key="1">
    <source>
        <dbReference type="EMBL" id="KAF2562128.1"/>
    </source>
</evidence>
<organism evidence="1">
    <name type="scientific">Brassica cretica</name>
    <name type="common">Mustard</name>
    <dbReference type="NCBI Taxonomy" id="69181"/>
    <lineage>
        <taxon>Eukaryota</taxon>
        <taxon>Viridiplantae</taxon>
        <taxon>Streptophyta</taxon>
        <taxon>Embryophyta</taxon>
        <taxon>Tracheophyta</taxon>
        <taxon>Spermatophyta</taxon>
        <taxon>Magnoliopsida</taxon>
        <taxon>eudicotyledons</taxon>
        <taxon>Gunneridae</taxon>
        <taxon>Pentapetalae</taxon>
        <taxon>rosids</taxon>
        <taxon>malvids</taxon>
        <taxon>Brassicales</taxon>
        <taxon>Brassicaceae</taxon>
        <taxon>Brassiceae</taxon>
        <taxon>Brassica</taxon>
    </lineage>
</organism>
<sequence length="153" mass="16327">MLFHPSTVIHLLDSFLSRGRLTTLYSKKSSIVTSLLESKSSSFSPSSNSKNSSSSKKSSIVISLSPSEVGSQLDIFVLSNVESAMSCGQLDLSWILNGVDRKQESPQIDAGIVWESDSEVIPSIDVEVVPLVDVEVVLSIDVAALVSIDAEVG</sequence>
<accession>A0A8S9I1E8</accession>
<protein>
    <submittedName>
        <fullName evidence="1">Uncharacterized protein</fullName>
    </submittedName>
</protein>
<name>A0A8S9I1E8_BRACR</name>
<proteinExistence type="predicted"/>
<dbReference type="AlphaFoldDB" id="A0A8S9I1E8"/>
<dbReference type="EMBL" id="QGKY02001250">
    <property type="protein sequence ID" value="KAF2562128.1"/>
    <property type="molecule type" value="Genomic_DNA"/>
</dbReference>
<reference evidence="1" key="1">
    <citation type="submission" date="2019-12" db="EMBL/GenBank/DDBJ databases">
        <title>Genome sequencing and annotation of Brassica cretica.</title>
        <authorList>
            <person name="Studholme D.J."/>
            <person name="Sarris P.F."/>
        </authorList>
    </citation>
    <scope>NUCLEOTIDE SEQUENCE</scope>
    <source>
        <strain evidence="1">PFS-102/07</strain>
        <tissue evidence="1">Leaf</tissue>
    </source>
</reference>
<gene>
    <name evidence="1" type="ORF">F2Q70_00017295</name>
</gene>
<comment type="caution">
    <text evidence="1">The sequence shown here is derived from an EMBL/GenBank/DDBJ whole genome shotgun (WGS) entry which is preliminary data.</text>
</comment>